<dbReference type="Proteomes" id="UP000006420">
    <property type="component" value="Unassembled WGS sequence"/>
</dbReference>
<dbReference type="Pfam" id="PF10771">
    <property type="entry name" value="DUF2582"/>
    <property type="match status" value="1"/>
</dbReference>
<dbReference type="RefSeq" id="WP_006844285.1">
    <property type="nucleotide sequence ID" value="NZ_AQWJ01000008.1"/>
</dbReference>
<keyword evidence="2" id="KW-1185">Reference proteome</keyword>
<dbReference type="eggNOG" id="ENOG502ZJJ3">
    <property type="taxonomic scope" value="Bacteria"/>
</dbReference>
<dbReference type="GeneID" id="78083531"/>
<accession>F8X3W2</accession>
<dbReference type="Gene3D" id="1.10.10.10">
    <property type="entry name" value="Winged helix-like DNA-binding domain superfamily/Winged helix DNA-binding domain"/>
    <property type="match status" value="1"/>
</dbReference>
<dbReference type="OrthoDB" id="1029778at2"/>
<protein>
    <recommendedName>
        <fullName evidence="3">Winged helix-turn-helix domain-containing protein</fullName>
    </recommendedName>
</protein>
<reference evidence="1 2" key="1">
    <citation type="submission" date="2011-04" db="EMBL/GenBank/DDBJ databases">
        <title>The Genome Sequence of Dysgonomonas mossii DSM 22836.</title>
        <authorList>
            <consortium name="The Broad Institute Genome Sequencing Platform"/>
            <person name="Earl A."/>
            <person name="Ward D."/>
            <person name="Feldgarden M."/>
            <person name="Gevers D."/>
            <person name="Pudlo N."/>
            <person name="Martens E."/>
            <person name="Allen-Vercoe E."/>
            <person name="Young S.K."/>
            <person name="Zeng Q."/>
            <person name="Gargeya S."/>
            <person name="Fitzgerald M."/>
            <person name="Haas B."/>
            <person name="Abouelleil A."/>
            <person name="Alvarado L."/>
            <person name="Arachchi H.M."/>
            <person name="Berlin A."/>
            <person name="Brown A."/>
            <person name="Chapman S.B."/>
            <person name="Chen Z."/>
            <person name="Dunbar C."/>
            <person name="Freedman E."/>
            <person name="Gearin G."/>
            <person name="Gellesch M."/>
            <person name="Goldberg J."/>
            <person name="Griggs A."/>
            <person name="Gujja S."/>
            <person name="Heiman D."/>
            <person name="Howarth C."/>
            <person name="Larson L."/>
            <person name="Lui A."/>
            <person name="MacDonald P.J.P."/>
            <person name="Mehta T."/>
            <person name="Montmayeur A."/>
            <person name="Murphy C."/>
            <person name="Neiman D."/>
            <person name="Pearson M."/>
            <person name="Priest M."/>
            <person name="Roberts A."/>
            <person name="Saif S."/>
            <person name="Shea T."/>
            <person name="Shenoy N."/>
            <person name="Sisk P."/>
            <person name="Stolte C."/>
            <person name="Sykes S."/>
            <person name="Yandava C."/>
            <person name="Wortman J."/>
            <person name="Nusbaum C."/>
            <person name="Birren B."/>
        </authorList>
    </citation>
    <scope>NUCLEOTIDE SEQUENCE [LARGE SCALE GENOMIC DNA]</scope>
    <source>
        <strain evidence="1 2">DSM 22836</strain>
    </source>
</reference>
<comment type="caution">
    <text evidence="1">The sequence shown here is derived from an EMBL/GenBank/DDBJ whole genome shotgun (WGS) entry which is preliminary data.</text>
</comment>
<evidence type="ECO:0000313" key="2">
    <source>
        <dbReference type="Proteomes" id="UP000006420"/>
    </source>
</evidence>
<dbReference type="InterPro" id="IPR036388">
    <property type="entry name" value="WH-like_DNA-bd_sf"/>
</dbReference>
<gene>
    <name evidence="1" type="ORF">HMPREF9456_02921</name>
</gene>
<evidence type="ECO:0008006" key="3">
    <source>
        <dbReference type="Google" id="ProtNLM"/>
    </source>
</evidence>
<dbReference type="InterPro" id="IPR019707">
    <property type="entry name" value="DUF2582"/>
</dbReference>
<organism evidence="1 2">
    <name type="scientific">Dysgonomonas mossii DSM 22836</name>
    <dbReference type="NCBI Taxonomy" id="742767"/>
    <lineage>
        <taxon>Bacteria</taxon>
        <taxon>Pseudomonadati</taxon>
        <taxon>Bacteroidota</taxon>
        <taxon>Bacteroidia</taxon>
        <taxon>Bacteroidales</taxon>
        <taxon>Dysgonomonadaceae</taxon>
        <taxon>Dysgonomonas</taxon>
    </lineage>
</organism>
<sequence length="74" mass="8856">MLKNDIGINAGVIWQILSEQEQLSLREIGELTNYKDVMIFYALGWLAREHKIKFLIREDITYVELVNSFNERYY</sequence>
<dbReference type="EMBL" id="ADLW01000016">
    <property type="protein sequence ID" value="EGK05251.1"/>
    <property type="molecule type" value="Genomic_DNA"/>
</dbReference>
<dbReference type="STRING" id="742767.HMPREF9456_02921"/>
<name>F8X3W2_9BACT</name>
<dbReference type="HOGENOM" id="CLU_175324_0_1_10"/>
<dbReference type="AlphaFoldDB" id="F8X3W2"/>
<proteinExistence type="predicted"/>
<evidence type="ECO:0000313" key="1">
    <source>
        <dbReference type="EMBL" id="EGK05251.1"/>
    </source>
</evidence>